<evidence type="ECO:0000256" key="5">
    <source>
        <dbReference type="ARBA" id="ARBA00022692"/>
    </source>
</evidence>
<gene>
    <name evidence="9" type="ORF">RAS_14940</name>
</gene>
<organism evidence="9 10">
    <name type="scientific">Rickettsia asiatica</name>
    <dbReference type="NCBI Taxonomy" id="238800"/>
    <lineage>
        <taxon>Bacteria</taxon>
        <taxon>Pseudomonadati</taxon>
        <taxon>Pseudomonadota</taxon>
        <taxon>Alphaproteobacteria</taxon>
        <taxon>Rickettsiales</taxon>
        <taxon>Rickettsiaceae</taxon>
        <taxon>Rickettsieae</taxon>
        <taxon>Rickettsia</taxon>
        <taxon>spotted fever group</taxon>
    </lineage>
</organism>
<keyword evidence="4" id="KW-1003">Cell membrane</keyword>
<feature type="transmembrane region" description="Helical" evidence="8">
    <location>
        <begin position="96"/>
        <end position="117"/>
    </location>
</feature>
<dbReference type="AlphaFoldDB" id="A0A510GBR2"/>
<sequence length="127" mass="14140">MGINNQLRELIKSGTFAGILLIIAFTLAIVVSNNIFLAKYYSSFIYSKFSLTIGNVSLQTTFIELVNDGLMTFFFLLIGLEMKFHLVEGEYKNKKLILPAAAALGGVVVPALVYMFFNYDKPELIKG</sequence>
<evidence type="ECO:0000256" key="4">
    <source>
        <dbReference type="ARBA" id="ARBA00022475"/>
    </source>
</evidence>
<protein>
    <recommendedName>
        <fullName evidence="3">Putative Na(+)/H(+) antiporter NhaA homolog</fullName>
    </recommendedName>
</protein>
<evidence type="ECO:0000256" key="6">
    <source>
        <dbReference type="ARBA" id="ARBA00022989"/>
    </source>
</evidence>
<reference evidence="9 10" key="1">
    <citation type="submission" date="2019-04" db="EMBL/GenBank/DDBJ databases">
        <title>Draft genome sequence of Rickettsia asiatica Maytaro1284.</title>
        <authorList>
            <person name="Thu M."/>
            <person name="Qiu Y."/>
            <person name="Nakao R."/>
        </authorList>
    </citation>
    <scope>NUCLEOTIDE SEQUENCE [LARGE SCALE GENOMIC DNA]</scope>
    <source>
        <strain evidence="9 10">Maytaro1284</strain>
    </source>
</reference>
<evidence type="ECO:0000256" key="7">
    <source>
        <dbReference type="ARBA" id="ARBA00023136"/>
    </source>
</evidence>
<keyword evidence="6 8" id="KW-1133">Transmembrane helix</keyword>
<evidence type="ECO:0000256" key="3">
    <source>
        <dbReference type="ARBA" id="ARBA00015550"/>
    </source>
</evidence>
<evidence type="ECO:0000256" key="1">
    <source>
        <dbReference type="ARBA" id="ARBA00004429"/>
    </source>
</evidence>
<dbReference type="KEGG" id="ras:RAS_14940"/>
<comment type="similarity">
    <text evidence="2">Belongs to the NhaA Na(+)/H(+) (TC 2.A.33) antiporter family.</text>
</comment>
<dbReference type="PANTHER" id="PTHR30341">
    <property type="entry name" value="SODIUM ION/PROTON ANTIPORTER NHAA-RELATED"/>
    <property type="match status" value="1"/>
</dbReference>
<feature type="transmembrane region" description="Helical" evidence="8">
    <location>
        <begin position="16"/>
        <end position="41"/>
    </location>
</feature>
<evidence type="ECO:0000256" key="2">
    <source>
        <dbReference type="ARBA" id="ARBA00008041"/>
    </source>
</evidence>
<dbReference type="Pfam" id="PF06965">
    <property type="entry name" value="Na_H_antiport_1"/>
    <property type="match status" value="1"/>
</dbReference>
<name>A0A510GBR2_9RICK</name>
<keyword evidence="10" id="KW-1185">Reference proteome</keyword>
<keyword evidence="7 8" id="KW-0472">Membrane</keyword>
<keyword evidence="5 8" id="KW-0812">Transmembrane</keyword>
<accession>A0A510GBR2</accession>
<dbReference type="GO" id="GO:0005886">
    <property type="term" value="C:plasma membrane"/>
    <property type="evidence" value="ECO:0007669"/>
    <property type="project" value="UniProtKB-SubCell"/>
</dbReference>
<dbReference type="EMBL" id="AP019563">
    <property type="protein sequence ID" value="BBJ32385.1"/>
    <property type="molecule type" value="Genomic_DNA"/>
</dbReference>
<evidence type="ECO:0000313" key="10">
    <source>
        <dbReference type="Proteomes" id="UP000321183"/>
    </source>
</evidence>
<dbReference type="GO" id="GO:0006885">
    <property type="term" value="P:regulation of pH"/>
    <property type="evidence" value="ECO:0007669"/>
    <property type="project" value="InterPro"/>
</dbReference>
<evidence type="ECO:0000256" key="8">
    <source>
        <dbReference type="SAM" id="Phobius"/>
    </source>
</evidence>
<dbReference type="InterPro" id="IPR023171">
    <property type="entry name" value="Na/H_antiporter_dom_sf"/>
</dbReference>
<evidence type="ECO:0000313" key="9">
    <source>
        <dbReference type="EMBL" id="BBJ32385.1"/>
    </source>
</evidence>
<dbReference type="Proteomes" id="UP000321183">
    <property type="component" value="Chromosome"/>
</dbReference>
<dbReference type="GO" id="GO:0015385">
    <property type="term" value="F:sodium:proton antiporter activity"/>
    <property type="evidence" value="ECO:0007669"/>
    <property type="project" value="TreeGrafter"/>
</dbReference>
<dbReference type="PANTHER" id="PTHR30341:SF0">
    <property type="entry name" value="NA(+)_H(+) ANTIPORTER NHAA"/>
    <property type="match status" value="1"/>
</dbReference>
<proteinExistence type="inferred from homology"/>
<dbReference type="InterPro" id="IPR004670">
    <property type="entry name" value="NhaA"/>
</dbReference>
<dbReference type="Gene3D" id="1.20.1530.10">
    <property type="entry name" value="Na+/H+ antiporter like domain"/>
    <property type="match status" value="1"/>
</dbReference>
<comment type="subcellular location">
    <subcellularLocation>
        <location evidence="1">Cell inner membrane</location>
        <topology evidence="1">Multi-pass membrane protein</topology>
    </subcellularLocation>
</comment>